<dbReference type="GO" id="GO:0035556">
    <property type="term" value="P:intracellular signal transduction"/>
    <property type="evidence" value="ECO:0007669"/>
    <property type="project" value="TreeGrafter"/>
</dbReference>
<evidence type="ECO:0000313" key="3">
    <source>
        <dbReference type="Proteomes" id="UP000886700"/>
    </source>
</evidence>
<dbReference type="AlphaFoldDB" id="A0A1U7QII4"/>
<dbReference type="CTD" id="80323"/>
<keyword evidence="3" id="KW-1185">Reference proteome</keyword>
<evidence type="ECO:0000313" key="7">
    <source>
        <dbReference type="RefSeq" id="XP_021085476.1"/>
    </source>
</evidence>
<feature type="region of interest" description="Disordered" evidence="2">
    <location>
        <begin position="1"/>
        <end position="25"/>
    </location>
</feature>
<proteinExistence type="predicted"/>
<evidence type="ECO:0000256" key="1">
    <source>
        <dbReference type="SAM" id="Coils"/>
    </source>
</evidence>
<evidence type="ECO:0000256" key="2">
    <source>
        <dbReference type="SAM" id="MobiDB-lite"/>
    </source>
</evidence>
<dbReference type="GO" id="GO:0008104">
    <property type="term" value="P:intracellular protein localization"/>
    <property type="evidence" value="ECO:0007669"/>
    <property type="project" value="Ensembl"/>
</dbReference>
<dbReference type="RefSeq" id="XP_040597568.1">
    <property type="nucleotide sequence ID" value="XM_040741634.1"/>
</dbReference>
<dbReference type="RefSeq" id="XP_021085475.1">
    <property type="nucleotide sequence ID" value="XM_021229816.1"/>
</dbReference>
<dbReference type="Gene3D" id="1.10.287.1490">
    <property type="match status" value="1"/>
</dbReference>
<dbReference type="OrthoDB" id="9391002at2759"/>
<dbReference type="GO" id="GO:0034454">
    <property type="term" value="P:microtubule anchoring at centrosome"/>
    <property type="evidence" value="ECO:0007669"/>
    <property type="project" value="Ensembl"/>
</dbReference>
<dbReference type="STRING" id="10036.ENSMAUP00000017317"/>
<feature type="coiled-coil region" evidence="1">
    <location>
        <begin position="162"/>
        <end position="303"/>
    </location>
</feature>
<organism evidence="4">
    <name type="scientific">Mesocricetus auratus</name>
    <name type="common">Golden hamster</name>
    <dbReference type="NCBI Taxonomy" id="10036"/>
    <lineage>
        <taxon>Eukaryota</taxon>
        <taxon>Metazoa</taxon>
        <taxon>Chordata</taxon>
        <taxon>Craniata</taxon>
        <taxon>Vertebrata</taxon>
        <taxon>Euteleostomi</taxon>
        <taxon>Mammalia</taxon>
        <taxon>Eutheria</taxon>
        <taxon>Euarchontoglires</taxon>
        <taxon>Glires</taxon>
        <taxon>Rodentia</taxon>
        <taxon>Myomorpha</taxon>
        <taxon>Muroidea</taxon>
        <taxon>Cricetidae</taxon>
        <taxon>Cricetinae</taxon>
        <taxon>Mesocricetus</taxon>
    </lineage>
</organism>
<evidence type="ECO:0000313" key="8">
    <source>
        <dbReference type="RefSeq" id="XP_021085477.1"/>
    </source>
</evidence>
<name>A0A1U7QII4_MESAU</name>
<dbReference type="PANTHER" id="PTHR23171:SF3">
    <property type="entry name" value="COILED-COIL DOMAIN-CONTAINING PROTEIN 68"/>
    <property type="match status" value="1"/>
</dbReference>
<dbReference type="RefSeq" id="XP_005074670.1">
    <property type="nucleotide sequence ID" value="XM_005074613.3"/>
</dbReference>
<evidence type="ECO:0000313" key="6">
    <source>
        <dbReference type="RefSeq" id="XP_021085475.1"/>
    </source>
</evidence>
<dbReference type="Proteomes" id="UP000886700">
    <property type="component" value="Unplaced"/>
</dbReference>
<dbReference type="GeneID" id="101823113"/>
<dbReference type="InterPro" id="IPR051375">
    <property type="entry name" value="Tuftelin_GRINL1A/MYZAP/CCD68"/>
</dbReference>
<feature type="coiled-coil region" evidence="1">
    <location>
        <begin position="86"/>
        <end position="120"/>
    </location>
</feature>
<dbReference type="eggNOG" id="ENOG502RXID">
    <property type="taxonomic scope" value="Eukaryota"/>
</dbReference>
<dbReference type="GeneTree" id="ENSGT00950000183065"/>
<gene>
    <name evidence="4 5 6 7 8 9" type="primary">Ccdc68</name>
</gene>
<dbReference type="GO" id="GO:0005814">
    <property type="term" value="C:centriole"/>
    <property type="evidence" value="ECO:0007669"/>
    <property type="project" value="Ensembl"/>
</dbReference>
<evidence type="ECO:0000313" key="9">
    <source>
        <dbReference type="RefSeq" id="XP_040597568.1"/>
    </source>
</evidence>
<keyword evidence="1" id="KW-0175">Coiled coil</keyword>
<dbReference type="RefSeq" id="XP_012972178.1">
    <property type="nucleotide sequence ID" value="XM_013116724.2"/>
</dbReference>
<dbReference type="RefSeq" id="XP_021085477.1">
    <property type="nucleotide sequence ID" value="XM_021229818.1"/>
</dbReference>
<reference evidence="4" key="1">
    <citation type="submission" date="2022-04" db="UniProtKB">
        <authorList>
            <consortium name="RefSeq"/>
        </authorList>
    </citation>
    <scope>IDENTIFICATION</scope>
    <source>
        <tissue evidence="9">Liver</tissue>
    </source>
</reference>
<dbReference type="RefSeq" id="XP_021085476.1">
    <property type="nucleotide sequence ID" value="XM_021229817.1"/>
</dbReference>
<dbReference type="GO" id="GO:0120103">
    <property type="term" value="C:centriolar subdistal appendage"/>
    <property type="evidence" value="ECO:0007669"/>
    <property type="project" value="Ensembl"/>
</dbReference>
<protein>
    <submittedName>
        <fullName evidence="4 5">Coiled-coil domain-containing protein 68</fullName>
    </submittedName>
</protein>
<accession>A0A1U7QII4</accession>
<dbReference type="PANTHER" id="PTHR23171">
    <property type="entry name" value="GDOWN1"/>
    <property type="match status" value="1"/>
</dbReference>
<sequence length="333" mass="38534">MTTVTVTTEVPPRGKTEGNSVSYGPSSAHIIEETEYVKKIRTTLEKVRNHMFKDEEEHSNANYKLHAEQSGNFRNGSDSTTDPNSLDLLMENMRRKDQQLLEMNRENEMLKIKLEASREAGAAALRNVAQRLFENYQMHSEDMKKKQEDSKRLLQINSLEKEQMLKQRAENLSQLSEKLEEKHGQIIGLENRVQRMENEKKTLLERKLCLESKLLQLKSNDAQSKSCQDLQTEISILQEQICHLQFVIHSQHQSLHSIIEEMEGLKNTLKEQDKNIENLKEKVNKLEAQNKELKTKVAHWSETPKTSVSKAVSTSELKPEVASPYLMLIRLRK</sequence>
<evidence type="ECO:0000313" key="4">
    <source>
        <dbReference type="RefSeq" id="XP_005074670.1"/>
    </source>
</evidence>
<evidence type="ECO:0000313" key="5">
    <source>
        <dbReference type="RefSeq" id="XP_012972178.1"/>
    </source>
</evidence>
<dbReference type="KEGG" id="maua:101823113"/>